<dbReference type="Proteomes" id="UP000299102">
    <property type="component" value="Unassembled WGS sequence"/>
</dbReference>
<proteinExistence type="predicted"/>
<comment type="caution">
    <text evidence="1">The sequence shown here is derived from an EMBL/GenBank/DDBJ whole genome shotgun (WGS) entry which is preliminary data.</text>
</comment>
<dbReference type="EMBL" id="BGZK01000348">
    <property type="protein sequence ID" value="GBP38415.1"/>
    <property type="molecule type" value="Genomic_DNA"/>
</dbReference>
<organism evidence="1 2">
    <name type="scientific">Eumeta variegata</name>
    <name type="common">Bagworm moth</name>
    <name type="synonym">Eumeta japonica</name>
    <dbReference type="NCBI Taxonomy" id="151549"/>
    <lineage>
        <taxon>Eukaryota</taxon>
        <taxon>Metazoa</taxon>
        <taxon>Ecdysozoa</taxon>
        <taxon>Arthropoda</taxon>
        <taxon>Hexapoda</taxon>
        <taxon>Insecta</taxon>
        <taxon>Pterygota</taxon>
        <taxon>Neoptera</taxon>
        <taxon>Endopterygota</taxon>
        <taxon>Lepidoptera</taxon>
        <taxon>Glossata</taxon>
        <taxon>Ditrysia</taxon>
        <taxon>Tineoidea</taxon>
        <taxon>Psychidae</taxon>
        <taxon>Oiketicinae</taxon>
        <taxon>Eumeta</taxon>
    </lineage>
</organism>
<evidence type="ECO:0000313" key="1">
    <source>
        <dbReference type="EMBL" id="GBP38415.1"/>
    </source>
</evidence>
<keyword evidence="2" id="KW-1185">Reference proteome</keyword>
<dbReference type="AlphaFoldDB" id="A0A4C1VL08"/>
<reference evidence="1 2" key="1">
    <citation type="journal article" date="2019" name="Commun. Biol.">
        <title>The bagworm genome reveals a unique fibroin gene that provides high tensile strength.</title>
        <authorList>
            <person name="Kono N."/>
            <person name="Nakamura H."/>
            <person name="Ohtoshi R."/>
            <person name="Tomita M."/>
            <person name="Numata K."/>
            <person name="Arakawa K."/>
        </authorList>
    </citation>
    <scope>NUCLEOTIDE SEQUENCE [LARGE SCALE GENOMIC DNA]</scope>
</reference>
<accession>A0A4C1VL08</accession>
<sequence length="133" mass="14158">MDIEYFASSSQGVARQWSRGTPASERPSPGYCFQLYSTFQDVRSTNPAASSINAYESRSLRDNFIDPPMPVDDGSCLSLGRVSLTVHCRGVTYNEQLQSAYTTGCASPAGVCTSRFVAAALSAASAVEIANAI</sequence>
<evidence type="ECO:0000313" key="2">
    <source>
        <dbReference type="Proteomes" id="UP000299102"/>
    </source>
</evidence>
<protein>
    <submittedName>
        <fullName evidence="1">Uncharacterized protein</fullName>
    </submittedName>
</protein>
<gene>
    <name evidence="1" type="ORF">EVAR_28213_1</name>
</gene>
<name>A0A4C1VL08_EUMVA</name>